<dbReference type="EMBL" id="JAEPQZ010000013">
    <property type="protein sequence ID" value="KAG2174343.1"/>
    <property type="molecule type" value="Genomic_DNA"/>
</dbReference>
<gene>
    <name evidence="2" type="ORF">INT43_004366</name>
</gene>
<feature type="coiled-coil region" evidence="1">
    <location>
        <begin position="57"/>
        <end position="152"/>
    </location>
</feature>
<proteinExistence type="predicted"/>
<reference evidence="2" key="1">
    <citation type="submission" date="2020-12" db="EMBL/GenBank/DDBJ databases">
        <title>Metabolic potential, ecology and presence of endohyphal bacteria is reflected in genomic diversity of Mucoromycotina.</title>
        <authorList>
            <person name="Muszewska A."/>
            <person name="Okrasinska A."/>
            <person name="Steczkiewicz K."/>
            <person name="Drgas O."/>
            <person name="Orlowska M."/>
            <person name="Perlinska-Lenart U."/>
            <person name="Aleksandrzak-Piekarczyk T."/>
            <person name="Szatraj K."/>
            <person name="Zielenkiewicz U."/>
            <person name="Pilsyk S."/>
            <person name="Malc E."/>
            <person name="Mieczkowski P."/>
            <person name="Kruszewska J.S."/>
            <person name="Biernat P."/>
            <person name="Pawlowska J."/>
        </authorList>
    </citation>
    <scope>NUCLEOTIDE SEQUENCE</scope>
    <source>
        <strain evidence="2">WA0000067209</strain>
    </source>
</reference>
<dbReference type="OrthoDB" id="2394906at2759"/>
<keyword evidence="3" id="KW-1185">Reference proteome</keyword>
<evidence type="ECO:0000313" key="3">
    <source>
        <dbReference type="Proteomes" id="UP000654370"/>
    </source>
</evidence>
<dbReference type="Proteomes" id="UP000654370">
    <property type="component" value="Unassembled WGS sequence"/>
</dbReference>
<comment type="caution">
    <text evidence="2">The sequence shown here is derived from an EMBL/GenBank/DDBJ whole genome shotgun (WGS) entry which is preliminary data.</text>
</comment>
<dbReference type="AlphaFoldDB" id="A0A8H7PI92"/>
<evidence type="ECO:0000256" key="1">
    <source>
        <dbReference type="SAM" id="Coils"/>
    </source>
</evidence>
<evidence type="ECO:0000313" key="2">
    <source>
        <dbReference type="EMBL" id="KAG2174343.1"/>
    </source>
</evidence>
<name>A0A8H7PI92_MORIS</name>
<keyword evidence="1" id="KW-0175">Coiled coil</keyword>
<protein>
    <submittedName>
        <fullName evidence="2">Uncharacterized protein</fullName>
    </submittedName>
</protein>
<organism evidence="2 3">
    <name type="scientific">Mortierella isabellina</name>
    <name type="common">Filamentous fungus</name>
    <name type="synonym">Umbelopsis isabellina</name>
    <dbReference type="NCBI Taxonomy" id="91625"/>
    <lineage>
        <taxon>Eukaryota</taxon>
        <taxon>Fungi</taxon>
        <taxon>Fungi incertae sedis</taxon>
        <taxon>Mucoromycota</taxon>
        <taxon>Mucoromycotina</taxon>
        <taxon>Umbelopsidomycetes</taxon>
        <taxon>Umbelopsidales</taxon>
        <taxon>Umbelopsidaceae</taxon>
        <taxon>Umbelopsis</taxon>
    </lineage>
</organism>
<sequence length="179" mass="20870">MKFDTMDPAEESATMRILADNHARLLHMFQEDHEELALTKKSLTKLHNDHEISINRIAEMDREISRMLDAKQKADSERNAIATESKRALAESEERRNRALAELTVVKQQFHTSMERQAKSRQQMENEMMQLTAQLENERRKVMALNDEKRQQQFTIYALKDKIQAFERQTGQTSDHAGG</sequence>
<accession>A0A8H7PI92</accession>